<organism evidence="4 5">
    <name type="scientific">Shewanella polaris</name>
    <dbReference type="NCBI Taxonomy" id="2588449"/>
    <lineage>
        <taxon>Bacteria</taxon>
        <taxon>Pseudomonadati</taxon>
        <taxon>Pseudomonadota</taxon>
        <taxon>Gammaproteobacteria</taxon>
        <taxon>Alteromonadales</taxon>
        <taxon>Shewanellaceae</taxon>
        <taxon>Shewanella</taxon>
    </lineage>
</organism>
<sequence length="560" mass="62816">MLWETLSTARDIGRLNELASVLIRYGFGDVLRRLGLANMFNGAGKAMHWKHTSDITNLESPVRFCHALTEMGPTFIKLGQILATRSDLFPPEWTTEFEKLQNQAPPVPFELINKQLQQDLGCSPQEAFAEFDPTPFAAASIAQVHRARLQDGTEVIIKVRRPGIRPIMEADLRLLARIAELMESESTALRRFRPREVVRQFTHSLRRELDLLAECRNAERMGKNFIGDPNIVIPKVYWSWCSERVNVQEFIDGIPGRNIAAVEKAGLDRKLLAKYGGQAALKMILIDGFYHADPHQGNIFYLPENRIAFIDFGMVGRLSMDRRHQVVQLLHSMVEIDAPRVVDVLLGWAGDPPLNCESLTFEVEEFVDKYHGVSLKNFHLSMMLTELMSLLREHGLSLPPDIIILIKALIALEGVALQLDPDFNMVTEAKPLLRQLMLERNAPDAMAKRGWQAIVDTTELITGLPQDLQQLLRSARSGRFQLHVDVTRLKTFGNQLDRAASRVAVGNVVAAMIIGSSIVMTVDGGPTLFGLPLFGILGFMGAVVGGIWLLFSIWSSGRWR</sequence>
<keyword evidence="2" id="KW-0812">Transmembrane</keyword>
<dbReference type="InterPro" id="IPR011009">
    <property type="entry name" value="Kinase-like_dom_sf"/>
</dbReference>
<gene>
    <name evidence="4" type="ORF">FH971_08950</name>
</gene>
<feature type="transmembrane region" description="Helical" evidence="2">
    <location>
        <begin position="528"/>
        <end position="551"/>
    </location>
</feature>
<keyword evidence="2" id="KW-0472">Membrane</keyword>
<reference evidence="4 5" key="1">
    <citation type="submission" date="2019-06" db="EMBL/GenBank/DDBJ databases">
        <title>The genome of Shewanella sp. SM1901.</title>
        <authorList>
            <person name="Cha Q."/>
        </authorList>
    </citation>
    <scope>NUCLEOTIDE SEQUENCE [LARGE SCALE GENOMIC DNA]</scope>
    <source>
        <strain evidence="4 5">SM1901</strain>
    </source>
</reference>
<dbReference type="CDD" id="cd05121">
    <property type="entry name" value="ABC1_ADCK3-like"/>
    <property type="match status" value="1"/>
</dbReference>
<keyword evidence="4" id="KW-0830">Ubiquinone</keyword>
<evidence type="ECO:0000256" key="2">
    <source>
        <dbReference type="SAM" id="Phobius"/>
    </source>
</evidence>
<accession>A0A4Y5YEV0</accession>
<dbReference type="InterPro" id="IPR004147">
    <property type="entry name" value="ABC1_dom"/>
</dbReference>
<dbReference type="InterPro" id="IPR050154">
    <property type="entry name" value="UbiB_kinase"/>
</dbReference>
<dbReference type="AlphaFoldDB" id="A0A4Y5YEV0"/>
<keyword evidence="2" id="KW-1133">Transmembrane helix</keyword>
<feature type="transmembrane region" description="Helical" evidence="2">
    <location>
        <begin position="503"/>
        <end position="522"/>
    </location>
</feature>
<evidence type="ECO:0000313" key="5">
    <source>
        <dbReference type="Proteomes" id="UP000319809"/>
    </source>
</evidence>
<feature type="domain" description="ABC1 atypical kinase-like" evidence="3">
    <location>
        <begin position="99"/>
        <end position="343"/>
    </location>
</feature>
<dbReference type="PANTHER" id="PTHR10566:SF113">
    <property type="entry name" value="PROTEIN ACTIVITY OF BC1 COMPLEX KINASE 7, CHLOROPLASTIC"/>
    <property type="match status" value="1"/>
</dbReference>
<dbReference type="RefSeq" id="WP_137220879.1">
    <property type="nucleotide sequence ID" value="NZ_CP041036.1"/>
</dbReference>
<keyword evidence="5" id="KW-1185">Reference proteome</keyword>
<evidence type="ECO:0000256" key="1">
    <source>
        <dbReference type="ARBA" id="ARBA00009670"/>
    </source>
</evidence>
<dbReference type="KEGG" id="spol:FH971_08950"/>
<dbReference type="PANTHER" id="PTHR10566">
    <property type="entry name" value="CHAPERONE-ACTIVITY OF BC1 COMPLEX CABC1 -RELATED"/>
    <property type="match status" value="1"/>
</dbReference>
<comment type="similarity">
    <text evidence="1">Belongs to the protein kinase superfamily. ADCK protein kinase family.</text>
</comment>
<dbReference type="SUPFAM" id="SSF56112">
    <property type="entry name" value="Protein kinase-like (PK-like)"/>
    <property type="match status" value="1"/>
</dbReference>
<evidence type="ECO:0000313" key="4">
    <source>
        <dbReference type="EMBL" id="QDE31083.1"/>
    </source>
</evidence>
<dbReference type="EMBL" id="CP041036">
    <property type="protein sequence ID" value="QDE31083.1"/>
    <property type="molecule type" value="Genomic_DNA"/>
</dbReference>
<name>A0A4Y5YEV0_9GAMM</name>
<protein>
    <submittedName>
        <fullName evidence="4">Ubiquinone biosynthesis protein UbiB</fullName>
    </submittedName>
</protein>
<dbReference type="Pfam" id="PF03109">
    <property type="entry name" value="ABC1"/>
    <property type="match status" value="1"/>
</dbReference>
<dbReference type="Proteomes" id="UP000319809">
    <property type="component" value="Chromosome"/>
</dbReference>
<proteinExistence type="inferred from homology"/>
<evidence type="ECO:0000259" key="3">
    <source>
        <dbReference type="Pfam" id="PF03109"/>
    </source>
</evidence>